<protein>
    <recommendedName>
        <fullName evidence="5">CENP-V/GFA domain-containing protein</fullName>
    </recommendedName>
</protein>
<evidence type="ECO:0000256" key="1">
    <source>
        <dbReference type="ARBA" id="ARBA00005495"/>
    </source>
</evidence>
<dbReference type="Gene3D" id="3.90.1590.10">
    <property type="entry name" value="glutathione-dependent formaldehyde- activating enzyme (gfa)"/>
    <property type="match status" value="1"/>
</dbReference>
<evidence type="ECO:0000313" key="6">
    <source>
        <dbReference type="EMBL" id="RCK56650.1"/>
    </source>
</evidence>
<keyword evidence="3" id="KW-0862">Zinc</keyword>
<dbReference type="InterPro" id="IPR011057">
    <property type="entry name" value="Mss4-like_sf"/>
</dbReference>
<dbReference type="EMBL" id="QLNQ01000029">
    <property type="protein sequence ID" value="RCK56650.1"/>
    <property type="molecule type" value="Genomic_DNA"/>
</dbReference>
<dbReference type="GO" id="GO:0016846">
    <property type="term" value="F:carbon-sulfur lyase activity"/>
    <property type="evidence" value="ECO:0007669"/>
    <property type="project" value="InterPro"/>
</dbReference>
<evidence type="ECO:0000259" key="5">
    <source>
        <dbReference type="PROSITE" id="PS51891"/>
    </source>
</evidence>
<dbReference type="PANTHER" id="PTHR33337">
    <property type="entry name" value="GFA DOMAIN-CONTAINING PROTEIN"/>
    <property type="match status" value="1"/>
</dbReference>
<keyword evidence="2" id="KW-0479">Metal-binding</keyword>
<evidence type="ECO:0000313" key="7">
    <source>
        <dbReference type="Proteomes" id="UP000253472"/>
    </source>
</evidence>
<dbReference type="GO" id="GO:0046872">
    <property type="term" value="F:metal ion binding"/>
    <property type="evidence" value="ECO:0007669"/>
    <property type="project" value="UniProtKB-KW"/>
</dbReference>
<keyword evidence="7" id="KW-1185">Reference proteome</keyword>
<accession>A0A367XTW1</accession>
<organism evidence="6 7">
    <name type="scientific">Candida viswanathii</name>
    <dbReference type="NCBI Taxonomy" id="5486"/>
    <lineage>
        <taxon>Eukaryota</taxon>
        <taxon>Fungi</taxon>
        <taxon>Dikarya</taxon>
        <taxon>Ascomycota</taxon>
        <taxon>Saccharomycotina</taxon>
        <taxon>Pichiomycetes</taxon>
        <taxon>Debaryomycetaceae</taxon>
        <taxon>Candida/Lodderomyces clade</taxon>
        <taxon>Candida</taxon>
    </lineage>
</organism>
<dbReference type="PANTHER" id="PTHR33337:SF30">
    <property type="entry name" value="DUF636 DOMAIN PROTEIN (AFU_ORTHOLOGUE AFUA_1G03180)"/>
    <property type="match status" value="1"/>
</dbReference>
<keyword evidence="4" id="KW-0456">Lyase</keyword>
<feature type="domain" description="CENP-V/GFA" evidence="5">
    <location>
        <begin position="3"/>
        <end position="119"/>
    </location>
</feature>
<gene>
    <name evidence="6" type="ORF">Cantr_05850</name>
</gene>
<dbReference type="STRING" id="5486.A0A367XTW1"/>
<reference evidence="6 7" key="1">
    <citation type="submission" date="2018-06" db="EMBL/GenBank/DDBJ databases">
        <title>Whole genome sequencing of Candida tropicalis (genome annotated by CSBL at Korea University).</title>
        <authorList>
            <person name="Ahn J."/>
        </authorList>
    </citation>
    <scope>NUCLEOTIDE SEQUENCE [LARGE SCALE GENOMIC DNA]</scope>
    <source>
        <strain evidence="6 7">ATCC 20962</strain>
    </source>
</reference>
<dbReference type="InterPro" id="IPR006913">
    <property type="entry name" value="CENP-V/GFA"/>
</dbReference>
<name>A0A367XTW1_9ASCO</name>
<evidence type="ECO:0000256" key="3">
    <source>
        <dbReference type="ARBA" id="ARBA00022833"/>
    </source>
</evidence>
<evidence type="ECO:0000256" key="2">
    <source>
        <dbReference type="ARBA" id="ARBA00022723"/>
    </source>
</evidence>
<dbReference type="OrthoDB" id="4001640at2759"/>
<comment type="caution">
    <text evidence="6">The sequence shown here is derived from an EMBL/GenBank/DDBJ whole genome shotgun (WGS) entry which is preliminary data.</text>
</comment>
<dbReference type="Proteomes" id="UP000253472">
    <property type="component" value="Unassembled WGS sequence"/>
</dbReference>
<dbReference type="SUPFAM" id="SSF51316">
    <property type="entry name" value="Mss4-like"/>
    <property type="match status" value="1"/>
</dbReference>
<comment type="similarity">
    <text evidence="1">Belongs to the Gfa family.</text>
</comment>
<proteinExistence type="inferred from homology"/>
<dbReference type="PROSITE" id="PS51891">
    <property type="entry name" value="CENP_V_GFA"/>
    <property type="match status" value="1"/>
</dbReference>
<dbReference type="Pfam" id="PF04828">
    <property type="entry name" value="GFA"/>
    <property type="match status" value="1"/>
</dbReference>
<sequence>MTYSGSCDCGKVKFELEGEPEASVVCYCSDCRKFSGNLGHIVAQYRSKNFKVEDPENALTEYVAKKTESGKPKLVYFCSTCGCTTHTVPTAANGEIAYVRQTLVDGDFSGLLPTSSIFDAEKEKVTAGKKSEYY</sequence>
<dbReference type="AlphaFoldDB" id="A0A367XTW1"/>
<evidence type="ECO:0000256" key="4">
    <source>
        <dbReference type="ARBA" id="ARBA00023239"/>
    </source>
</evidence>